<evidence type="ECO:0000256" key="1">
    <source>
        <dbReference type="SAM" id="MobiDB-lite"/>
    </source>
</evidence>
<keyword evidence="3" id="KW-1185">Reference proteome</keyword>
<evidence type="ECO:0000313" key="3">
    <source>
        <dbReference type="Proteomes" id="UP001597458"/>
    </source>
</evidence>
<proteinExistence type="predicted"/>
<dbReference type="EMBL" id="JBHUMR010000008">
    <property type="protein sequence ID" value="MFD2617080.1"/>
    <property type="molecule type" value="Genomic_DNA"/>
</dbReference>
<organism evidence="2 3">
    <name type="scientific">Terrilactibacillus laevilacticus</name>
    <dbReference type="NCBI Taxonomy" id="1380157"/>
    <lineage>
        <taxon>Bacteria</taxon>
        <taxon>Bacillati</taxon>
        <taxon>Bacillota</taxon>
        <taxon>Bacilli</taxon>
        <taxon>Bacillales</taxon>
        <taxon>Bacillaceae</taxon>
        <taxon>Terrilactibacillus</taxon>
    </lineage>
</organism>
<gene>
    <name evidence="2" type="ORF">ACFSTF_07115</name>
</gene>
<comment type="caution">
    <text evidence="2">The sequence shown here is derived from an EMBL/GenBank/DDBJ whole genome shotgun (WGS) entry which is preliminary data.</text>
</comment>
<dbReference type="Proteomes" id="UP001597458">
    <property type="component" value="Unassembled WGS sequence"/>
</dbReference>
<reference evidence="3" key="1">
    <citation type="journal article" date="2019" name="Int. J. Syst. Evol. Microbiol.">
        <title>The Global Catalogue of Microorganisms (GCM) 10K type strain sequencing project: providing services to taxonomists for standard genome sequencing and annotation.</title>
        <authorList>
            <consortium name="The Broad Institute Genomics Platform"/>
            <consortium name="The Broad Institute Genome Sequencing Center for Infectious Disease"/>
            <person name="Wu L."/>
            <person name="Ma J."/>
        </authorList>
    </citation>
    <scope>NUCLEOTIDE SEQUENCE [LARGE SCALE GENOMIC DNA]</scope>
    <source>
        <strain evidence="3">TISTR 2241</strain>
    </source>
</reference>
<feature type="region of interest" description="Disordered" evidence="1">
    <location>
        <begin position="247"/>
        <end position="272"/>
    </location>
</feature>
<evidence type="ECO:0000313" key="2">
    <source>
        <dbReference type="EMBL" id="MFD2617080.1"/>
    </source>
</evidence>
<feature type="compositionally biased region" description="Polar residues" evidence="1">
    <location>
        <begin position="263"/>
        <end position="272"/>
    </location>
</feature>
<protein>
    <recommendedName>
        <fullName evidence="4">Competence protein ComK</fullName>
    </recommendedName>
</protein>
<accession>A0ABW5PQB6</accession>
<sequence length="272" mass="32086">MSRLKYESGEKMPTIYIHDQPLVLHRTAFDQLVKLLPYWGLQLTDNNKIIGALKGKRLFIQTHQQELIQQASHLLKHTSIDLYHAKDHQIDFIVSYEHDSSEPFMTIKDSNRKYCLIPSNELNVNQSRFIYKGIWIPKQSKMPYITFHCPSIYLASEWLSYLILLHQSKHLPFLRYIKQDSYAFLVDHVLNKINPSLAAYQKPNKTQPEFSWPIFPAKQTLKPKKKRFNHLNSDSFQALNHEPITTNTFNPFKKEHPKKVQINPFSQKKNDD</sequence>
<name>A0ABW5PQB6_9BACI</name>
<evidence type="ECO:0008006" key="4">
    <source>
        <dbReference type="Google" id="ProtNLM"/>
    </source>
</evidence>